<comment type="caution">
    <text evidence="1">The sequence shown here is derived from an EMBL/GenBank/DDBJ whole genome shotgun (WGS) entry which is preliminary data.</text>
</comment>
<proteinExistence type="predicted"/>
<organism evidence="1 2">
    <name type="scientific">Candidatus Woesebacteria bacterium GW2011_GWB1_43_14</name>
    <dbReference type="NCBI Taxonomy" id="1618578"/>
    <lineage>
        <taxon>Bacteria</taxon>
        <taxon>Candidatus Woeseibacteriota</taxon>
    </lineage>
</organism>
<reference evidence="1 2" key="1">
    <citation type="journal article" date="2015" name="Nature">
        <title>rRNA introns, odd ribosomes, and small enigmatic genomes across a large radiation of phyla.</title>
        <authorList>
            <person name="Brown C.T."/>
            <person name="Hug L.A."/>
            <person name="Thomas B.C."/>
            <person name="Sharon I."/>
            <person name="Castelle C.J."/>
            <person name="Singh A."/>
            <person name="Wilkins M.J."/>
            <person name="Williams K.H."/>
            <person name="Banfield J.F."/>
        </authorList>
    </citation>
    <scope>NUCLEOTIDE SEQUENCE [LARGE SCALE GENOMIC DNA]</scope>
</reference>
<evidence type="ECO:0000313" key="1">
    <source>
        <dbReference type="EMBL" id="KKS98806.1"/>
    </source>
</evidence>
<dbReference type="AlphaFoldDB" id="A0A0G1FUY3"/>
<name>A0A0G1FUY3_9BACT</name>
<accession>A0A0G1FUY3</accession>
<sequence length="142" mass="15888">MVAQGYTIINNIDFEPGEVVIEIGSERGEGSTGYLDNFDWTYEGTENIPRVRRCVAKYKELGVDLNNTDSQKAHLQQSVLVSDYVAKNGVILFDDTWQPSEGVFSGKGGTAVPWLLSHGFEIYKTYNTPNLEWNFVSVIKTS</sequence>
<gene>
    <name evidence="1" type="ORF">UV74_C0002G0025</name>
</gene>
<dbReference type="EMBL" id="LCFQ01000002">
    <property type="protein sequence ID" value="KKS98806.1"/>
    <property type="molecule type" value="Genomic_DNA"/>
</dbReference>
<protein>
    <submittedName>
        <fullName evidence="1">Uncharacterized protein</fullName>
    </submittedName>
</protein>
<dbReference type="STRING" id="1618578.UV74_C0002G0025"/>
<evidence type="ECO:0000313" key="2">
    <source>
        <dbReference type="Proteomes" id="UP000034090"/>
    </source>
</evidence>
<dbReference type="Proteomes" id="UP000034090">
    <property type="component" value="Unassembled WGS sequence"/>
</dbReference>